<evidence type="ECO:0000256" key="4">
    <source>
        <dbReference type="ARBA" id="ARBA00022777"/>
    </source>
</evidence>
<dbReference type="PROSITE" id="PS50109">
    <property type="entry name" value="HIS_KIN"/>
    <property type="match status" value="1"/>
</dbReference>
<dbReference type="AlphaFoldDB" id="A0A812F355"/>
<dbReference type="Gene3D" id="3.30.565.10">
    <property type="entry name" value="Histidine kinase-like ATPase, C-terminal domain"/>
    <property type="match status" value="1"/>
</dbReference>
<dbReference type="InterPro" id="IPR004358">
    <property type="entry name" value="Sig_transdc_His_kin-like_C"/>
</dbReference>
<gene>
    <name evidence="9" type="ORF">NUZ5A_50902</name>
</gene>
<name>A0A812F355_9ARCH</name>
<dbReference type="InterPro" id="IPR036097">
    <property type="entry name" value="HisK_dim/P_sf"/>
</dbReference>
<evidence type="ECO:0000256" key="2">
    <source>
        <dbReference type="ARBA" id="ARBA00022679"/>
    </source>
</evidence>
<keyword evidence="5" id="KW-0067">ATP-binding</keyword>
<organism evidence="9 10">
    <name type="scientific">Candidatus Nitrosotenuis uzonensis</name>
    <dbReference type="NCBI Taxonomy" id="1407055"/>
    <lineage>
        <taxon>Archaea</taxon>
        <taxon>Nitrososphaerota</taxon>
        <taxon>Candidatus Nitrosotenuis</taxon>
    </lineage>
</organism>
<evidence type="ECO:0000259" key="8">
    <source>
        <dbReference type="PROSITE" id="PS50109"/>
    </source>
</evidence>
<dbReference type="InterPro" id="IPR036890">
    <property type="entry name" value="HATPase_C_sf"/>
</dbReference>
<reference evidence="9" key="1">
    <citation type="submission" date="2021-02" db="EMBL/GenBank/DDBJ databases">
        <authorList>
            <person name="Han P."/>
        </authorList>
    </citation>
    <scope>NUCLEOTIDE SEQUENCE</scope>
    <source>
        <strain evidence="9">Candidatus Nitrosotenuis uzonensis 5A</strain>
    </source>
</reference>
<dbReference type="Pfam" id="PF00512">
    <property type="entry name" value="HisKA"/>
    <property type="match status" value="1"/>
</dbReference>
<evidence type="ECO:0000256" key="3">
    <source>
        <dbReference type="ARBA" id="ARBA00022741"/>
    </source>
</evidence>
<dbReference type="GO" id="GO:0000155">
    <property type="term" value="F:phosphorelay sensor kinase activity"/>
    <property type="evidence" value="ECO:0007669"/>
    <property type="project" value="InterPro"/>
</dbReference>
<dbReference type="SMART" id="SM00388">
    <property type="entry name" value="HisKA"/>
    <property type="match status" value="1"/>
</dbReference>
<feature type="coiled-coil region" evidence="7">
    <location>
        <begin position="15"/>
        <end position="137"/>
    </location>
</feature>
<feature type="domain" description="Histidine kinase" evidence="8">
    <location>
        <begin position="146"/>
        <end position="346"/>
    </location>
</feature>
<evidence type="ECO:0000256" key="6">
    <source>
        <dbReference type="ARBA" id="ARBA00023012"/>
    </source>
</evidence>
<evidence type="ECO:0000313" key="9">
    <source>
        <dbReference type="EMBL" id="CAE6499438.1"/>
    </source>
</evidence>
<keyword evidence="2 9" id="KW-0808">Transferase</keyword>
<accession>A0A812F355</accession>
<evidence type="ECO:0000313" key="10">
    <source>
        <dbReference type="Proteomes" id="UP000655759"/>
    </source>
</evidence>
<keyword evidence="4 9" id="KW-0418">Kinase</keyword>
<dbReference type="SUPFAM" id="SSF47384">
    <property type="entry name" value="Homodimeric domain of signal transducing histidine kinase"/>
    <property type="match status" value="1"/>
</dbReference>
<dbReference type="Proteomes" id="UP000655759">
    <property type="component" value="Unassembled WGS sequence"/>
</dbReference>
<sequence>MSGQTSDFVKFSNLTGEAINELDQAKNEIEDRSNKLRELAMQSNARFNEIFRVNTELKEKIEFLQNLASTLSLRNEELEKKNQELEKQKAENTRLAADLRRNLEKVVLKEKEIEIQRDQLERQVNEKTDELLKSQKLAIIGELASRMAHDLRNPLSTIKNVIELMENKQKIRIEEKLMYYGKLHRAIERISHQVDDVLEYGKATRLNLQTENIARMINQIISDGNFSPNIKFNVEKSEVKVNVDIRKMEAVFTNLFINAAQAINENGSITIRILDNGQNVMIAVEDSGPGIPEDALPKIFDPLFTTKQTGTGLGLSICKRIVEQHGGSITAKNNPTTFLIRLPKNF</sequence>
<dbReference type="PANTHER" id="PTHR43065:SF10">
    <property type="entry name" value="PEROXIDE STRESS-ACTIVATED HISTIDINE KINASE MAK3"/>
    <property type="match status" value="1"/>
</dbReference>
<evidence type="ECO:0000256" key="5">
    <source>
        <dbReference type="ARBA" id="ARBA00022840"/>
    </source>
</evidence>
<dbReference type="Gene3D" id="1.10.287.130">
    <property type="match status" value="1"/>
</dbReference>
<evidence type="ECO:0000256" key="1">
    <source>
        <dbReference type="ARBA" id="ARBA00022553"/>
    </source>
</evidence>
<proteinExistence type="predicted"/>
<dbReference type="EC" id="2.7.13.3" evidence="9"/>
<dbReference type="InterPro" id="IPR003661">
    <property type="entry name" value="HisK_dim/P_dom"/>
</dbReference>
<comment type="caution">
    <text evidence="9">The sequence shown here is derived from an EMBL/GenBank/DDBJ whole genome shotgun (WGS) entry which is preliminary data.</text>
</comment>
<dbReference type="InterPro" id="IPR005467">
    <property type="entry name" value="His_kinase_dom"/>
</dbReference>
<dbReference type="PANTHER" id="PTHR43065">
    <property type="entry name" value="SENSOR HISTIDINE KINASE"/>
    <property type="match status" value="1"/>
</dbReference>
<keyword evidence="1" id="KW-0597">Phosphoprotein</keyword>
<dbReference type="RefSeq" id="WP_205100123.1">
    <property type="nucleotide sequence ID" value="NZ_CAJNAQ010000005.1"/>
</dbReference>
<dbReference type="Pfam" id="PF02518">
    <property type="entry name" value="HATPase_c"/>
    <property type="match status" value="1"/>
</dbReference>
<evidence type="ECO:0000256" key="7">
    <source>
        <dbReference type="SAM" id="Coils"/>
    </source>
</evidence>
<protein>
    <submittedName>
        <fullName evidence="9">Putative Histidine kinase</fullName>
        <ecNumber evidence="9">2.7.13.3</ecNumber>
    </submittedName>
</protein>
<dbReference type="PRINTS" id="PR00344">
    <property type="entry name" value="BCTRLSENSOR"/>
</dbReference>
<keyword evidence="7" id="KW-0175">Coiled coil</keyword>
<dbReference type="EMBL" id="CAJNAQ010000005">
    <property type="protein sequence ID" value="CAE6499438.1"/>
    <property type="molecule type" value="Genomic_DNA"/>
</dbReference>
<keyword evidence="3" id="KW-0547">Nucleotide-binding</keyword>
<dbReference type="GO" id="GO:0005524">
    <property type="term" value="F:ATP binding"/>
    <property type="evidence" value="ECO:0007669"/>
    <property type="project" value="UniProtKB-KW"/>
</dbReference>
<dbReference type="SUPFAM" id="SSF55874">
    <property type="entry name" value="ATPase domain of HSP90 chaperone/DNA topoisomerase II/histidine kinase"/>
    <property type="match status" value="1"/>
</dbReference>
<keyword evidence="6" id="KW-0902">Two-component regulatory system</keyword>
<dbReference type="InterPro" id="IPR003594">
    <property type="entry name" value="HATPase_dom"/>
</dbReference>
<dbReference type="SMART" id="SM00387">
    <property type="entry name" value="HATPase_c"/>
    <property type="match status" value="1"/>
</dbReference>
<dbReference type="CDD" id="cd00082">
    <property type="entry name" value="HisKA"/>
    <property type="match status" value="1"/>
</dbReference>